<feature type="transmembrane region" description="Helical" evidence="3">
    <location>
        <begin position="332"/>
        <end position="352"/>
    </location>
</feature>
<dbReference type="InterPro" id="IPR011623">
    <property type="entry name" value="7TMR_DISM_rcpt_extracell_dom1"/>
</dbReference>
<feature type="transmembrane region" description="Helical" evidence="3">
    <location>
        <begin position="210"/>
        <end position="234"/>
    </location>
</feature>
<dbReference type="InterPro" id="IPR050469">
    <property type="entry name" value="Diguanylate_Cyclase"/>
</dbReference>
<evidence type="ECO:0000259" key="4">
    <source>
        <dbReference type="PROSITE" id="PS50887"/>
    </source>
</evidence>
<dbReference type="CDD" id="cd01949">
    <property type="entry name" value="GGDEF"/>
    <property type="match status" value="1"/>
</dbReference>
<gene>
    <name evidence="5" type="ORF">GCM10023307_20980</name>
</gene>
<reference evidence="6" key="1">
    <citation type="journal article" date="2019" name="Int. J. Syst. Evol. Microbiol.">
        <title>The Global Catalogue of Microorganisms (GCM) 10K type strain sequencing project: providing services to taxonomists for standard genome sequencing and annotation.</title>
        <authorList>
            <consortium name="The Broad Institute Genomics Platform"/>
            <consortium name="The Broad Institute Genome Sequencing Center for Infectious Disease"/>
            <person name="Wu L."/>
            <person name="Ma J."/>
        </authorList>
    </citation>
    <scope>NUCLEOTIDE SEQUENCE [LARGE SCALE GENOMIC DNA]</scope>
    <source>
        <strain evidence="6">JCM 18204</strain>
    </source>
</reference>
<dbReference type="RefSeq" id="WP_345303270.1">
    <property type="nucleotide sequence ID" value="NZ_BAABJE010000010.1"/>
</dbReference>
<keyword evidence="3" id="KW-0472">Membrane</keyword>
<dbReference type="Pfam" id="PF00990">
    <property type="entry name" value="GGDEF"/>
    <property type="match status" value="1"/>
</dbReference>
<evidence type="ECO:0000313" key="6">
    <source>
        <dbReference type="Proteomes" id="UP001499959"/>
    </source>
</evidence>
<dbReference type="SUPFAM" id="SSF103473">
    <property type="entry name" value="MFS general substrate transporter"/>
    <property type="match status" value="1"/>
</dbReference>
<proteinExistence type="predicted"/>
<feature type="transmembrane region" description="Helical" evidence="3">
    <location>
        <begin position="372"/>
        <end position="390"/>
    </location>
</feature>
<evidence type="ECO:0000256" key="3">
    <source>
        <dbReference type="SAM" id="Phobius"/>
    </source>
</evidence>
<dbReference type="InterPro" id="IPR000160">
    <property type="entry name" value="GGDEF_dom"/>
</dbReference>
<feature type="transmembrane region" description="Helical" evidence="3">
    <location>
        <begin position="304"/>
        <end position="325"/>
    </location>
</feature>
<feature type="transmembrane region" description="Helical" evidence="3">
    <location>
        <begin position="246"/>
        <end position="267"/>
    </location>
</feature>
<dbReference type="Pfam" id="PF07695">
    <property type="entry name" value="7TMR-DISM_7TM"/>
    <property type="match status" value="1"/>
</dbReference>
<comment type="caution">
    <text evidence="5">The sequence shown here is derived from an EMBL/GenBank/DDBJ whole genome shotgun (WGS) entry which is preliminary data.</text>
</comment>
<dbReference type="PANTHER" id="PTHR45138:SF9">
    <property type="entry name" value="DIGUANYLATE CYCLASE DGCM-RELATED"/>
    <property type="match status" value="1"/>
</dbReference>
<sequence>MAFPFRDFPQQWLRTVGMAVVLLLSGLYVLTPGRAEVPVERPLQLRLTPLPDHEGRLPALGSDGQSLRVGVTEGTRQARAELRFVLPPRTNESPHWVIWIARVPVESVHLQVENAWDGGSRSFLAPEPMEGPMPVGYLFRLPATWEGEIRLELTAIGLRNAALRPEIVSEELADEYVQKATIVASLAYASLFTLGLMTLALFFASRDASFLVFFGFCVTGALLLAAFNGHLYLLDPFDFLRQLGGAGLHAISLLFEVAALQILLRYADSQQAGPRLARAIDQGCVALLLLSGVMLAWREAFDPLAAWLMPVAWFSGCGVALFVLSEAWRRRVPFSAAVFVSVLGIAVTAMIWELEGRGFVAGSLWTQYGYQAAIMICAAMVSVGLISRISKYREQRDREQRARADSERRMYREAVRSELLTALQMGLRGVGEEDIQPMAMRLLLDHLRRIVPADHVLAVVRGFHGRDTLAAHPGAALDELVERISPRLPNLRQQLAINIEVQQPVTRSGEATPVAIEAAVSLPVRAPSWGALVLERAGATVFHPDELSIARELARIAVLQIDEAFTALHLRHTAEVDSLTGALNRRSIDQALVRTFQESIRKRLPLSVLFVDIDHFKAINDQRGHGCGDYCLREIAKLIGEQLVDDDVFGRYGGEEFLVVLPGRQTEMARAIAEQIRAAIETADLRYKDQSLQLTVSIGVASQLGHEPQPGPAVERADKALYAAKRGGRNRVSVAPAIFAPRSATA</sequence>
<dbReference type="SMART" id="SM00267">
    <property type="entry name" value="GGDEF"/>
    <property type="match status" value="1"/>
</dbReference>
<dbReference type="EMBL" id="BAABJE010000010">
    <property type="protein sequence ID" value="GAA4795100.1"/>
    <property type="molecule type" value="Genomic_DNA"/>
</dbReference>
<dbReference type="InterPro" id="IPR029787">
    <property type="entry name" value="Nucleotide_cyclase"/>
</dbReference>
<dbReference type="NCBIfam" id="TIGR00254">
    <property type="entry name" value="GGDEF"/>
    <property type="match status" value="1"/>
</dbReference>
<comment type="catalytic activity">
    <reaction evidence="2">
        <text>2 GTP = 3',3'-c-di-GMP + 2 diphosphate</text>
        <dbReference type="Rhea" id="RHEA:24898"/>
        <dbReference type="ChEBI" id="CHEBI:33019"/>
        <dbReference type="ChEBI" id="CHEBI:37565"/>
        <dbReference type="ChEBI" id="CHEBI:58805"/>
        <dbReference type="EC" id="2.7.7.65"/>
    </reaction>
</comment>
<dbReference type="SUPFAM" id="SSF55073">
    <property type="entry name" value="Nucleotide cyclase"/>
    <property type="match status" value="1"/>
</dbReference>
<accession>A0ABP9BGL0</accession>
<feature type="transmembrane region" description="Helical" evidence="3">
    <location>
        <begin position="279"/>
        <end position="298"/>
    </location>
</feature>
<dbReference type="EC" id="2.7.7.65" evidence="1"/>
<dbReference type="Gene3D" id="3.30.70.270">
    <property type="match status" value="1"/>
</dbReference>
<feature type="domain" description="GGDEF" evidence="4">
    <location>
        <begin position="604"/>
        <end position="737"/>
    </location>
</feature>
<evidence type="ECO:0000256" key="1">
    <source>
        <dbReference type="ARBA" id="ARBA00012528"/>
    </source>
</evidence>
<dbReference type="PROSITE" id="PS50887">
    <property type="entry name" value="GGDEF"/>
    <property type="match status" value="1"/>
</dbReference>
<evidence type="ECO:0000313" key="5">
    <source>
        <dbReference type="EMBL" id="GAA4795100.1"/>
    </source>
</evidence>
<keyword evidence="3" id="KW-0812">Transmembrane</keyword>
<dbReference type="InterPro" id="IPR043128">
    <property type="entry name" value="Rev_trsase/Diguanyl_cyclase"/>
</dbReference>
<organism evidence="5 6">
    <name type="scientific">Lysobacter hankyongensis</name>
    <dbReference type="NCBI Taxonomy" id="1176535"/>
    <lineage>
        <taxon>Bacteria</taxon>
        <taxon>Pseudomonadati</taxon>
        <taxon>Pseudomonadota</taxon>
        <taxon>Gammaproteobacteria</taxon>
        <taxon>Lysobacterales</taxon>
        <taxon>Lysobacteraceae</taxon>
        <taxon>Lysobacter</taxon>
    </lineage>
</organism>
<feature type="transmembrane region" description="Helical" evidence="3">
    <location>
        <begin position="182"/>
        <end position="203"/>
    </location>
</feature>
<name>A0ABP9BGL0_9GAMM</name>
<keyword evidence="3" id="KW-1133">Transmembrane helix</keyword>
<protein>
    <recommendedName>
        <fullName evidence="1">diguanylate cyclase</fullName>
        <ecNumber evidence="1">2.7.7.65</ecNumber>
    </recommendedName>
</protein>
<keyword evidence="6" id="KW-1185">Reference proteome</keyword>
<dbReference type="PANTHER" id="PTHR45138">
    <property type="entry name" value="REGULATORY COMPONENTS OF SENSORY TRANSDUCTION SYSTEM"/>
    <property type="match status" value="1"/>
</dbReference>
<evidence type="ECO:0000256" key="2">
    <source>
        <dbReference type="ARBA" id="ARBA00034247"/>
    </source>
</evidence>
<dbReference type="Proteomes" id="UP001499959">
    <property type="component" value="Unassembled WGS sequence"/>
</dbReference>
<dbReference type="InterPro" id="IPR036259">
    <property type="entry name" value="MFS_trans_sf"/>
</dbReference>